<dbReference type="RefSeq" id="WP_326837725.1">
    <property type="nucleotide sequence ID" value="NZ_CP142149.1"/>
</dbReference>
<keyword evidence="1" id="KW-0677">Repeat</keyword>
<dbReference type="InterPro" id="IPR038332">
    <property type="entry name" value="PPE_sf"/>
</dbReference>
<dbReference type="Gene3D" id="1.20.1260.20">
    <property type="entry name" value="PPE superfamily"/>
    <property type="match status" value="1"/>
</dbReference>
<evidence type="ECO:0000259" key="5">
    <source>
        <dbReference type="Pfam" id="PF25547"/>
    </source>
</evidence>
<dbReference type="InterPro" id="IPR057746">
    <property type="entry name" value="CpnT-like_N"/>
</dbReference>
<feature type="domain" description="DUF6531" evidence="3">
    <location>
        <begin position="388"/>
        <end position="459"/>
    </location>
</feature>
<evidence type="ECO:0000256" key="1">
    <source>
        <dbReference type="ARBA" id="ARBA00022737"/>
    </source>
</evidence>
<gene>
    <name evidence="6" type="ORF">VSH64_23025</name>
</gene>
<keyword evidence="7" id="KW-1185">Reference proteome</keyword>
<protein>
    <submittedName>
        <fullName evidence="6">RHS repeat-associated core domain-containing protein</fullName>
    </submittedName>
</protein>
<organism evidence="6 7">
    <name type="scientific">Amycolatopsis rhabdoformis</name>
    <dbReference type="NCBI Taxonomy" id="1448059"/>
    <lineage>
        <taxon>Bacteria</taxon>
        <taxon>Bacillati</taxon>
        <taxon>Actinomycetota</taxon>
        <taxon>Actinomycetes</taxon>
        <taxon>Pseudonocardiales</taxon>
        <taxon>Pseudonocardiaceae</taxon>
        <taxon>Amycolatopsis</taxon>
    </lineage>
</organism>
<feature type="compositionally biased region" description="Low complexity" evidence="2">
    <location>
        <begin position="1409"/>
        <end position="1421"/>
    </location>
</feature>
<dbReference type="EMBL" id="CP142149">
    <property type="protein sequence ID" value="WSE34917.1"/>
    <property type="molecule type" value="Genomic_DNA"/>
</dbReference>
<dbReference type="Pfam" id="PF25023">
    <property type="entry name" value="TEN_YD-shell"/>
    <property type="match status" value="2"/>
</dbReference>
<feature type="region of interest" description="Disordered" evidence="2">
    <location>
        <begin position="1396"/>
        <end position="1448"/>
    </location>
</feature>
<dbReference type="InterPro" id="IPR050708">
    <property type="entry name" value="T6SS_VgrG/RHS"/>
</dbReference>
<feature type="domain" description="Teneurin-like YD-shell" evidence="4">
    <location>
        <begin position="1114"/>
        <end position="1228"/>
    </location>
</feature>
<dbReference type="InterPro" id="IPR045351">
    <property type="entry name" value="DUF6531"/>
</dbReference>
<dbReference type="InterPro" id="IPR031325">
    <property type="entry name" value="RHS_repeat"/>
</dbReference>
<reference evidence="6 7" key="1">
    <citation type="journal article" date="2015" name="Int. J. Syst. Evol. Microbiol.">
        <title>Amycolatopsis rhabdoformis sp. nov., an actinomycete isolated from a tropical forest soil.</title>
        <authorList>
            <person name="Souza W.R."/>
            <person name="Silva R.E."/>
            <person name="Goodfellow M."/>
            <person name="Busarakam K."/>
            <person name="Figueiro F.S."/>
            <person name="Ferreira D."/>
            <person name="Rodrigues-Filho E."/>
            <person name="Moraes L.A.B."/>
            <person name="Zucchi T.D."/>
        </authorList>
    </citation>
    <scope>NUCLEOTIDE SEQUENCE [LARGE SCALE GENOMIC DNA]</scope>
    <source>
        <strain evidence="6 7">NCIMB 14900</strain>
    </source>
</reference>
<sequence length="1772" mass="188892">MTNPLIAPTQDSTKAYSGISLLETANDLSTAIESGDWASVAMGAVGTALDALSMAMDPFGAILAAGVSWLMEHVGPLKDALNGLTGNADQIKAQSETWANVAKELGSVASDLNDALNADLQSWTGAASDAYRQRAQDLSTSLQAAQKGCEGASSGVKTAGEVVAAVRTLVRDIISELIGHMISWALQVIFTLGIGLTWVVPQVVSAVAKTASQITGLVTKLVKALKALVPLLKKAGTLFEDAGKAFKGLKGGKVTPPPGTKGLSDTPKAPPVKSGGADSGGTKASGYEGAPKDYTPPTGKGGADDSTHASGYTGGTQDHTPPPTKSGADDSTHTSGSGGGTPPPLKTDGPPASRGLGGGAPATRDTPPPLKDQGENPRSIDDTVCVNDPIDVATGQMVLPEVDAEFAGTLPLVFERTHFSSFRAGRFFGSSWVSTVDQRLEVDGEGVSFASADGVVQRFRHPAVDEWTRAEQGPLRSITRLDNGGYLIDDAAASVARYFAPGEDVLPISAVSDRNGNRVEFDFDDAGVPLGLRHSGGYTLRVETTEGLVTGLFSPGPDGSEVELARYAYTDGRLTAVVNSSGLPFRYEYDDAGRVVAWLDRNESWYRYTFDAAGRCVRTEGAGGFLSGTLEYDTDNRITYSTDADGHRHEFHLNAAGQIVREVDPLGGVTTSEWTAHNQLLRRVDPLGRVTAYTYDEAGNAVRIVRPDGSEITFERTEFGLPLAMTEAPGVVTRWAYDERGNVLEHVDPTGAETVYTYDEAGNLTSVTDAAGGVTRIAPGLAGLPAAITDATGATTGYQRDQFGRTVGVVDEVGGVEQFGYTVSGAMTWHRRADGSVEQWLYDAEDNNRTHTSAVGTTTWSEITHGDLPSAQIRPDGTRVEFAYDSQLRLVAATDEQGRVWRRTYDGAGNLVRQTDFSGVSTSYRYDAAGQVVEQRTDGGQPITIRYDALGRIVERACGDTVNRYTYDPGGHLLTAENADSRVEFRRDAAGRVLAETVNGRTVFSFLDRLGRRVRRVTPSGAETGWEYGTADGPVAVRADGRTLRFDYDPAGRVTRRALDSGAALTQAWTPNSQLAGQTVTDPTGRATQQRAYRYRADGRLTGVEDQLTGPRSFALDQRGRVTGVQGPGWSEHYAYDAAGNVVDGAWPTATEQDALGPRSMAGTAVTAAGGTRYGHDAHGRMVLRRTAAGQESRFTWDFQNRLTAVALSDGTRWRYRYDALGRRIAKERLGPDGTTVLDRTDFAWDGEVLVEETRTGPDGLDVTVWDYEPDTFTPLLQRQRRRTPSQEWVDARFHTIVTDQAGAPAELVDEHGTVAWHAHATLWGGVTTAPQSTTDTPLRFQGQYFDRETGLHYNFHRYYDPVLARYLSPDPIGFEGGPNQHAFVENPHVLTDPLGLMPKACSKKGKSSKASSSSTHTSSANPEYKYSPGGSPYLELPPGGANFDKSNRVASGFVNPGHDHQNMVPHWVDAAVQKPPPGVLDANGKILDKQAYKNWLDTTQFHTKTNTGVPDKMITGHGDGVLGHMTSAGEHWNTEGMWKHRPENLADNRRTDYYHGIEEKHSSASSGSKDPAYERPGPYNQAKPEYWDQNHPSFSKTGGPWPSYVKTQGPALPPGGYVQANGSVYYGPTGPVVPHNPAPPMVQHTPAPTYSSPYVSSSTGGHSSSYASGSSGYNNYSSPYTSGSSSAYPPPTGHNGYLTPGQSAPYPGGTYPPPGYGSGYNGGGYNGGYDGSGSYGGSGYNGGYGGGSYSGGYNGGYDGSGYGGGSGNGWS</sequence>
<feature type="compositionally biased region" description="Basic and acidic residues" evidence="2">
    <location>
        <begin position="372"/>
        <end position="381"/>
    </location>
</feature>
<name>A0ABZ1IKB7_9PSEU</name>
<dbReference type="Proteomes" id="UP001330812">
    <property type="component" value="Chromosome"/>
</dbReference>
<dbReference type="InterPro" id="IPR006530">
    <property type="entry name" value="YD"/>
</dbReference>
<dbReference type="PANTHER" id="PTHR32305">
    <property type="match status" value="1"/>
</dbReference>
<evidence type="ECO:0000313" key="7">
    <source>
        <dbReference type="Proteomes" id="UP001330812"/>
    </source>
</evidence>
<accession>A0ABZ1IKB7</accession>
<feature type="region of interest" description="Disordered" evidence="2">
    <location>
        <begin position="1559"/>
        <end position="1602"/>
    </location>
</feature>
<feature type="region of interest" description="Disordered" evidence="2">
    <location>
        <begin position="247"/>
        <end position="385"/>
    </location>
</feature>
<dbReference type="InterPro" id="IPR056823">
    <property type="entry name" value="TEN-like_YD-shell"/>
</dbReference>
<dbReference type="PANTHER" id="PTHR32305:SF15">
    <property type="entry name" value="PROTEIN RHSA-RELATED"/>
    <property type="match status" value="1"/>
</dbReference>
<dbReference type="Pfam" id="PF25547">
    <property type="entry name" value="WXG100_2"/>
    <property type="match status" value="1"/>
</dbReference>
<dbReference type="Gene3D" id="2.180.10.10">
    <property type="entry name" value="RHS repeat-associated core"/>
    <property type="match status" value="2"/>
</dbReference>
<feature type="region of interest" description="Disordered" evidence="2">
    <location>
        <begin position="1637"/>
        <end position="1711"/>
    </location>
</feature>
<evidence type="ECO:0000259" key="4">
    <source>
        <dbReference type="Pfam" id="PF25023"/>
    </source>
</evidence>
<feature type="domain" description="Teneurin-like YD-shell" evidence="4">
    <location>
        <begin position="1294"/>
        <end position="1372"/>
    </location>
</feature>
<evidence type="ECO:0000313" key="6">
    <source>
        <dbReference type="EMBL" id="WSE34917.1"/>
    </source>
</evidence>
<dbReference type="SUPFAM" id="SSF69304">
    <property type="entry name" value="Tricorn protease N-terminal domain"/>
    <property type="match status" value="2"/>
</dbReference>
<dbReference type="InterPro" id="IPR036689">
    <property type="entry name" value="ESAT-6-like_sf"/>
</dbReference>
<feature type="compositionally biased region" description="Low complexity" evidence="2">
    <location>
        <begin position="1646"/>
        <end position="1688"/>
    </location>
</feature>
<evidence type="ECO:0000256" key="2">
    <source>
        <dbReference type="SAM" id="MobiDB-lite"/>
    </source>
</evidence>
<proteinExistence type="predicted"/>
<dbReference type="NCBIfam" id="TIGR01643">
    <property type="entry name" value="YD_repeat_2x"/>
    <property type="match status" value="10"/>
</dbReference>
<dbReference type="Pfam" id="PF05593">
    <property type="entry name" value="RHS_repeat"/>
    <property type="match status" value="4"/>
</dbReference>
<feature type="domain" description="Outer membrane channel protein CpnT-like N-terminal" evidence="5">
    <location>
        <begin position="86"/>
        <end position="191"/>
    </location>
</feature>
<dbReference type="InterPro" id="IPR022385">
    <property type="entry name" value="Rhs_assc_core"/>
</dbReference>
<dbReference type="SUPFAM" id="SSF140453">
    <property type="entry name" value="EsxAB dimer-like"/>
    <property type="match status" value="1"/>
</dbReference>
<dbReference type="Pfam" id="PF20148">
    <property type="entry name" value="DUF6531"/>
    <property type="match status" value="1"/>
</dbReference>
<evidence type="ECO:0000259" key="3">
    <source>
        <dbReference type="Pfam" id="PF20148"/>
    </source>
</evidence>
<dbReference type="NCBIfam" id="TIGR03696">
    <property type="entry name" value="Rhs_assc_core"/>
    <property type="match status" value="1"/>
</dbReference>